<protein>
    <submittedName>
        <fullName evidence="4">2-oxoacid:acceptor oxidoreductase family protein</fullName>
    </submittedName>
</protein>
<dbReference type="InterPro" id="IPR029061">
    <property type="entry name" value="THDP-binding"/>
</dbReference>
<dbReference type="PANTHER" id="PTHR32154">
    <property type="entry name" value="PYRUVATE-FLAVODOXIN OXIDOREDUCTASE-RELATED"/>
    <property type="match status" value="1"/>
</dbReference>
<feature type="domain" description="Pyruvate flavodoxin/ferredoxin oxidoreductase pyrimidine binding" evidence="3">
    <location>
        <begin position="254"/>
        <end position="370"/>
    </location>
</feature>
<reference evidence="4" key="2">
    <citation type="submission" date="2021-04" db="EMBL/GenBank/DDBJ databases">
        <authorList>
            <person name="Gilroy R."/>
        </authorList>
    </citation>
    <scope>NUCLEOTIDE SEQUENCE</scope>
    <source>
        <strain evidence="4">Gambia16-930</strain>
    </source>
</reference>
<name>A0A9D1RGP5_9BACT</name>
<evidence type="ECO:0000313" key="5">
    <source>
        <dbReference type="Proteomes" id="UP000824267"/>
    </source>
</evidence>
<accession>A0A9D1RGP5</accession>
<dbReference type="InterPro" id="IPR002869">
    <property type="entry name" value="Pyrv_flavodox_OxRed_cen"/>
</dbReference>
<dbReference type="GO" id="GO:0016903">
    <property type="term" value="F:oxidoreductase activity, acting on the aldehyde or oxo group of donors"/>
    <property type="evidence" value="ECO:0007669"/>
    <property type="project" value="InterPro"/>
</dbReference>
<dbReference type="EMBL" id="DXGG01000146">
    <property type="protein sequence ID" value="HIW87544.1"/>
    <property type="molecule type" value="Genomic_DNA"/>
</dbReference>
<evidence type="ECO:0000313" key="4">
    <source>
        <dbReference type="EMBL" id="HIW87544.1"/>
    </source>
</evidence>
<dbReference type="InterPro" id="IPR050722">
    <property type="entry name" value="Pyruvate:ferred/Flavod_OxRd"/>
</dbReference>
<dbReference type="PANTHER" id="PTHR32154:SF20">
    <property type="entry name" value="2-OXOGLUTARATE OXIDOREDUCTASE SUBUNIT KORA"/>
    <property type="match status" value="1"/>
</dbReference>
<dbReference type="Pfam" id="PF01855">
    <property type="entry name" value="POR_N"/>
    <property type="match status" value="1"/>
</dbReference>
<sequence>MTAKDVIKREDVVIKFVGDSGDGMQLTGTLFSDTSALDGNDIATFPDYPAEIRAPHNTVAGVSGFQVHIGRKIYSSGDKADVLVAMNPASLKSNLKWAKKGGVIIVDADTFDEEAIEKAGYTSNPLDDDTLSSYKVIRAPITSFTIETVKDIFTDRKSALKCRNMFALGMIFYIFGKTLDHTDSYLEKKFAKKPEVVQANKSVVRAGYNFCENTGVMESQMLVQQARMPKGKYRNITGNIATAWGLLAAAEKAGLPLFLGSYPITPATDILVELAKHKSLGARVFQAEDEIAGICSAIGASFAGAMACTSTSGPGLSLKSEAIGLAVMAELPLVIVDVQRGGPSTGLPTKTEQADLVQALFGRNGEAPCIV</sequence>
<dbReference type="AlphaFoldDB" id="A0A9D1RGP5"/>
<proteinExistence type="predicted"/>
<dbReference type="Proteomes" id="UP000824267">
    <property type="component" value="Unassembled WGS sequence"/>
</dbReference>
<feature type="non-terminal residue" evidence="4">
    <location>
        <position position="371"/>
    </location>
</feature>
<evidence type="ECO:0000259" key="2">
    <source>
        <dbReference type="Pfam" id="PF01558"/>
    </source>
</evidence>
<evidence type="ECO:0000259" key="3">
    <source>
        <dbReference type="Pfam" id="PF01855"/>
    </source>
</evidence>
<evidence type="ECO:0000256" key="1">
    <source>
        <dbReference type="ARBA" id="ARBA00023002"/>
    </source>
</evidence>
<dbReference type="Pfam" id="PF01558">
    <property type="entry name" value="POR"/>
    <property type="match status" value="1"/>
</dbReference>
<reference evidence="4" key="1">
    <citation type="journal article" date="2021" name="PeerJ">
        <title>Extensive microbial diversity within the chicken gut microbiome revealed by metagenomics and culture.</title>
        <authorList>
            <person name="Gilroy R."/>
            <person name="Ravi A."/>
            <person name="Getino M."/>
            <person name="Pursley I."/>
            <person name="Horton D.L."/>
            <person name="Alikhan N.F."/>
            <person name="Baker D."/>
            <person name="Gharbi K."/>
            <person name="Hall N."/>
            <person name="Watson M."/>
            <person name="Adriaenssens E.M."/>
            <person name="Foster-Nyarko E."/>
            <person name="Jarju S."/>
            <person name="Secka A."/>
            <person name="Antonio M."/>
            <person name="Oren A."/>
            <person name="Chaudhuri R.R."/>
            <person name="La Ragione R."/>
            <person name="Hildebrand F."/>
            <person name="Pallen M.J."/>
        </authorList>
    </citation>
    <scope>NUCLEOTIDE SEQUENCE</scope>
    <source>
        <strain evidence="4">Gambia16-930</strain>
    </source>
</reference>
<dbReference type="SUPFAM" id="SSF52518">
    <property type="entry name" value="Thiamin diphosphate-binding fold (THDP-binding)"/>
    <property type="match status" value="1"/>
</dbReference>
<dbReference type="InterPro" id="IPR019752">
    <property type="entry name" value="Pyrv/ketoisovalerate_OxRed_cat"/>
</dbReference>
<dbReference type="InterPro" id="IPR002880">
    <property type="entry name" value="Pyrv_Fd/Flavodoxin_OxRdtase_N"/>
</dbReference>
<dbReference type="Gene3D" id="3.40.50.970">
    <property type="match status" value="1"/>
</dbReference>
<gene>
    <name evidence="4" type="ORF">IAC47_04630</name>
</gene>
<feature type="domain" description="Pyruvate/ketoisovalerate oxidoreductase catalytic" evidence="2">
    <location>
        <begin position="21"/>
        <end position="209"/>
    </location>
</feature>
<dbReference type="Gene3D" id="3.40.920.10">
    <property type="entry name" value="Pyruvate-ferredoxin oxidoreductase, PFOR, domain III"/>
    <property type="match status" value="1"/>
</dbReference>
<dbReference type="GO" id="GO:0006979">
    <property type="term" value="P:response to oxidative stress"/>
    <property type="evidence" value="ECO:0007669"/>
    <property type="project" value="TreeGrafter"/>
</dbReference>
<keyword evidence="1" id="KW-0560">Oxidoreductase</keyword>
<comment type="caution">
    <text evidence="4">The sequence shown here is derived from an EMBL/GenBank/DDBJ whole genome shotgun (WGS) entry which is preliminary data.</text>
</comment>
<dbReference type="CDD" id="cd07034">
    <property type="entry name" value="TPP_PYR_PFOR_IOR-alpha_like"/>
    <property type="match status" value="1"/>
</dbReference>
<organism evidence="4 5">
    <name type="scientific">Candidatus Onthomorpha intestinigallinarum</name>
    <dbReference type="NCBI Taxonomy" id="2840880"/>
    <lineage>
        <taxon>Bacteria</taxon>
        <taxon>Pseudomonadati</taxon>
        <taxon>Bacteroidota</taxon>
        <taxon>Bacteroidia</taxon>
        <taxon>Bacteroidales</taxon>
        <taxon>Candidatus Onthomorpha</taxon>
    </lineage>
</organism>
<dbReference type="SUPFAM" id="SSF53323">
    <property type="entry name" value="Pyruvate-ferredoxin oxidoreductase, PFOR, domain III"/>
    <property type="match status" value="1"/>
</dbReference>